<comment type="caution">
    <text evidence="2">The sequence shown here is derived from an EMBL/GenBank/DDBJ whole genome shotgun (WGS) entry which is preliminary data.</text>
</comment>
<evidence type="ECO:0000313" key="2">
    <source>
        <dbReference type="EMBL" id="KAK6353072.1"/>
    </source>
</evidence>
<keyword evidence="3" id="KW-1185">Reference proteome</keyword>
<accession>A0AAV9V2C8</accession>
<feature type="region of interest" description="Disordered" evidence="1">
    <location>
        <begin position="28"/>
        <end position="72"/>
    </location>
</feature>
<reference evidence="2 3" key="1">
    <citation type="submission" date="2019-10" db="EMBL/GenBank/DDBJ databases">
        <authorList>
            <person name="Palmer J.M."/>
        </authorList>
    </citation>
    <scope>NUCLEOTIDE SEQUENCE [LARGE SCALE GENOMIC DNA]</scope>
    <source>
        <strain evidence="2 3">TWF696</strain>
    </source>
</reference>
<dbReference type="AlphaFoldDB" id="A0AAV9V2C8"/>
<evidence type="ECO:0000256" key="1">
    <source>
        <dbReference type="SAM" id="MobiDB-lite"/>
    </source>
</evidence>
<gene>
    <name evidence="2" type="ORF">TWF696_005062</name>
</gene>
<protein>
    <submittedName>
        <fullName evidence="2">Uncharacterized protein</fullName>
    </submittedName>
</protein>
<dbReference type="EMBL" id="JAVHNQ010000003">
    <property type="protein sequence ID" value="KAK6353072.1"/>
    <property type="molecule type" value="Genomic_DNA"/>
</dbReference>
<sequence>MRQKAAERYSDEDRETVWNRIEAARIKAERRMKGIRTPEEDTTGDPKDKDERALQSVSLEEPEGPRPRPIKRQRCTGFIEVEEFDPCMAELR</sequence>
<proteinExistence type="predicted"/>
<name>A0AAV9V2C8_9PEZI</name>
<dbReference type="Proteomes" id="UP001375240">
    <property type="component" value="Unassembled WGS sequence"/>
</dbReference>
<feature type="compositionally biased region" description="Basic and acidic residues" evidence="1">
    <location>
        <begin position="28"/>
        <end position="53"/>
    </location>
</feature>
<evidence type="ECO:0000313" key="3">
    <source>
        <dbReference type="Proteomes" id="UP001375240"/>
    </source>
</evidence>
<organism evidence="2 3">
    <name type="scientific">Orbilia brochopaga</name>
    <dbReference type="NCBI Taxonomy" id="3140254"/>
    <lineage>
        <taxon>Eukaryota</taxon>
        <taxon>Fungi</taxon>
        <taxon>Dikarya</taxon>
        <taxon>Ascomycota</taxon>
        <taxon>Pezizomycotina</taxon>
        <taxon>Orbiliomycetes</taxon>
        <taxon>Orbiliales</taxon>
        <taxon>Orbiliaceae</taxon>
        <taxon>Orbilia</taxon>
    </lineage>
</organism>